<sequence>MIELLDYFWIFFALFLVGMAKSEGKGMGRDISTIKSSAEKDDESFLYEWIVKIRDEGLQRVLADKKESWERWKGELGFEIPYEATEEFRRVISKHTSLSATEAVDKEKWALMRYFGADAEDPKLKHFKLVKWFIQYVQNRTREVLQIYLIGEQGAGKTDFALLIAEVWLLVHPKGRIVTNIKSAAKSNERFVYTPNQDALDQWLQDHNHPFLFVFDEANKHASGIGGEEVIEQLYPLLTLIRKHEGNIIIIGHTSKDIHGWVRELCDFIIKEGKKTARVYEDNEDGEGKHLKRALRAIPKTTFEYDSLNDEGEWSWSSERETKCFGTNKEGERCSTVCRSDYGDEHEYLCSSHQDQDEPHEDVKPIELYGTPFEEYIEDDEWEPVDEVEYEIFDLEDEEEEEDDNEDTEPPALLPAPEIEPELYERIISGGEDESDIEARESSEETTNPTRREFISGFRDRGKEVMDAVDEKLVERADESKADDEPPLDDVPEEYWDKLRERTGGITKHDVEDLAHLEQLLSDRQFNRLMNRIE</sequence>
<gene>
    <name evidence="2" type="ORF">SAMN06264855_11017</name>
</gene>
<dbReference type="EMBL" id="FZNQ01000010">
    <property type="protein sequence ID" value="SNR49748.1"/>
    <property type="molecule type" value="Genomic_DNA"/>
</dbReference>
<feature type="compositionally biased region" description="Acidic residues" evidence="1">
    <location>
        <begin position="485"/>
        <end position="494"/>
    </location>
</feature>
<dbReference type="InterPro" id="IPR027417">
    <property type="entry name" value="P-loop_NTPase"/>
</dbReference>
<reference evidence="2 3" key="1">
    <citation type="submission" date="2017-06" db="EMBL/GenBank/DDBJ databases">
        <authorList>
            <person name="Kim H.J."/>
            <person name="Triplett B.A."/>
        </authorList>
    </citation>
    <scope>NUCLEOTIDE SEQUENCE [LARGE SCALE GENOMIC DNA]</scope>
    <source>
        <strain evidence="2 3">DSM 8800</strain>
    </source>
</reference>
<feature type="compositionally biased region" description="Basic and acidic residues" evidence="1">
    <location>
        <begin position="450"/>
        <end position="463"/>
    </location>
</feature>
<feature type="region of interest" description="Disordered" evidence="1">
    <location>
        <begin position="397"/>
        <end position="463"/>
    </location>
</feature>
<feature type="compositionally biased region" description="Acidic residues" evidence="1">
    <location>
        <begin position="397"/>
        <end position="409"/>
    </location>
</feature>
<keyword evidence="3" id="KW-1185">Reference proteome</keyword>
<dbReference type="SUPFAM" id="SSF52540">
    <property type="entry name" value="P-loop containing nucleoside triphosphate hydrolases"/>
    <property type="match status" value="1"/>
</dbReference>
<dbReference type="Gene3D" id="3.40.50.300">
    <property type="entry name" value="P-loop containing nucleotide triphosphate hydrolases"/>
    <property type="match status" value="1"/>
</dbReference>
<protein>
    <submittedName>
        <fullName evidence="2">Uncharacterized protein</fullName>
    </submittedName>
</protein>
<dbReference type="OrthoDB" id="324846at2157"/>
<organism evidence="2 3">
    <name type="scientific">Halorubrum vacuolatum</name>
    <name type="common">Natronobacterium vacuolatum</name>
    <dbReference type="NCBI Taxonomy" id="63740"/>
    <lineage>
        <taxon>Archaea</taxon>
        <taxon>Methanobacteriati</taxon>
        <taxon>Methanobacteriota</taxon>
        <taxon>Stenosarchaea group</taxon>
        <taxon>Halobacteria</taxon>
        <taxon>Halobacteriales</taxon>
        <taxon>Haloferacaceae</taxon>
        <taxon>Halorubrum</taxon>
    </lineage>
</organism>
<name>A0A238WTK3_HALVU</name>
<evidence type="ECO:0000313" key="2">
    <source>
        <dbReference type="EMBL" id="SNR49748.1"/>
    </source>
</evidence>
<evidence type="ECO:0000313" key="3">
    <source>
        <dbReference type="Proteomes" id="UP000198397"/>
    </source>
</evidence>
<proteinExistence type="predicted"/>
<dbReference type="Proteomes" id="UP000198397">
    <property type="component" value="Unassembled WGS sequence"/>
</dbReference>
<accession>A0A238WTK3</accession>
<feature type="region of interest" description="Disordered" evidence="1">
    <location>
        <begin position="475"/>
        <end position="494"/>
    </location>
</feature>
<dbReference type="RefSeq" id="WP_089384975.1">
    <property type="nucleotide sequence ID" value="NZ_FZNQ01000010.1"/>
</dbReference>
<dbReference type="AlphaFoldDB" id="A0A238WTK3"/>
<evidence type="ECO:0000256" key="1">
    <source>
        <dbReference type="SAM" id="MobiDB-lite"/>
    </source>
</evidence>
<feature type="compositionally biased region" description="Basic and acidic residues" evidence="1">
    <location>
        <begin position="475"/>
        <end position="484"/>
    </location>
</feature>